<dbReference type="PANTHER" id="PTHR11777:SF9">
    <property type="entry name" value="ALANINE--TRNA LIGASE, CYTOPLASMIC"/>
    <property type="match status" value="1"/>
</dbReference>
<evidence type="ECO:0000259" key="1">
    <source>
        <dbReference type="Pfam" id="PF01411"/>
    </source>
</evidence>
<feature type="non-terminal residue" evidence="2">
    <location>
        <position position="83"/>
    </location>
</feature>
<dbReference type="Proteomes" id="UP000663828">
    <property type="component" value="Unassembled WGS sequence"/>
</dbReference>
<comment type="caution">
    <text evidence="2">The sequence shown here is derived from an EMBL/GenBank/DDBJ whole genome shotgun (WGS) entry which is preliminary data.</text>
</comment>
<evidence type="ECO:0000313" key="2">
    <source>
        <dbReference type="EMBL" id="CAF1668089.1"/>
    </source>
</evidence>
<dbReference type="GO" id="GO:0006419">
    <property type="term" value="P:alanyl-tRNA aminoacylation"/>
    <property type="evidence" value="ECO:0007669"/>
    <property type="project" value="InterPro"/>
</dbReference>
<dbReference type="Pfam" id="PF01411">
    <property type="entry name" value="tRNA-synt_2c"/>
    <property type="match status" value="1"/>
</dbReference>
<dbReference type="GO" id="GO:0004813">
    <property type="term" value="F:alanine-tRNA ligase activity"/>
    <property type="evidence" value="ECO:0007669"/>
    <property type="project" value="InterPro"/>
</dbReference>
<protein>
    <recommendedName>
        <fullName evidence="1">Alanyl-tRNA synthetase class IIc N-terminal domain-containing protein</fullName>
    </recommendedName>
</protein>
<dbReference type="GO" id="GO:0005524">
    <property type="term" value="F:ATP binding"/>
    <property type="evidence" value="ECO:0007669"/>
    <property type="project" value="InterPro"/>
</dbReference>
<gene>
    <name evidence="2" type="ORF">XAT740_LOCUS58159</name>
</gene>
<proteinExistence type="predicted"/>
<dbReference type="PANTHER" id="PTHR11777">
    <property type="entry name" value="ALANYL-TRNA SYNTHETASE"/>
    <property type="match status" value="1"/>
</dbReference>
<dbReference type="InterPro" id="IPR018164">
    <property type="entry name" value="Ala-tRNA-synth_IIc_N"/>
</dbReference>
<dbReference type="EMBL" id="CAJNOR010012512">
    <property type="protein sequence ID" value="CAF1668089.1"/>
    <property type="molecule type" value="Genomic_DNA"/>
</dbReference>
<reference evidence="2" key="1">
    <citation type="submission" date="2021-02" db="EMBL/GenBank/DDBJ databases">
        <authorList>
            <person name="Nowell W R."/>
        </authorList>
    </citation>
    <scope>NUCLEOTIDE SEQUENCE</scope>
</reference>
<keyword evidence="3" id="KW-1185">Reference proteome</keyword>
<feature type="domain" description="Alanyl-tRNA synthetase class IIc N-terminal" evidence="1">
    <location>
        <begin position="30"/>
        <end position="81"/>
    </location>
</feature>
<sequence length="83" mass="9626">MILSRRFLRTSNQLGHFVRCYSIKWPSSRVRQTFIDYFTQHASIPHTIVPSSSVIPPKDSGTYFVNSGMNQFKSIFLSQQNQN</sequence>
<dbReference type="GO" id="GO:0002161">
    <property type="term" value="F:aminoacyl-tRNA deacylase activity"/>
    <property type="evidence" value="ECO:0007669"/>
    <property type="project" value="TreeGrafter"/>
</dbReference>
<dbReference type="AlphaFoldDB" id="A0A816FZ27"/>
<dbReference type="Gene3D" id="3.30.930.10">
    <property type="entry name" value="Bira Bifunctional Protein, Domain 2"/>
    <property type="match status" value="1"/>
</dbReference>
<dbReference type="GO" id="GO:0005739">
    <property type="term" value="C:mitochondrion"/>
    <property type="evidence" value="ECO:0007669"/>
    <property type="project" value="TreeGrafter"/>
</dbReference>
<name>A0A816FZ27_ADIRI</name>
<organism evidence="2 3">
    <name type="scientific">Adineta ricciae</name>
    <name type="common">Rotifer</name>
    <dbReference type="NCBI Taxonomy" id="249248"/>
    <lineage>
        <taxon>Eukaryota</taxon>
        <taxon>Metazoa</taxon>
        <taxon>Spiralia</taxon>
        <taxon>Gnathifera</taxon>
        <taxon>Rotifera</taxon>
        <taxon>Eurotatoria</taxon>
        <taxon>Bdelloidea</taxon>
        <taxon>Adinetida</taxon>
        <taxon>Adinetidae</taxon>
        <taxon>Adineta</taxon>
    </lineage>
</organism>
<dbReference type="InterPro" id="IPR050058">
    <property type="entry name" value="Ala-tRNA_ligase"/>
</dbReference>
<evidence type="ECO:0000313" key="3">
    <source>
        <dbReference type="Proteomes" id="UP000663828"/>
    </source>
</evidence>
<dbReference type="InterPro" id="IPR045864">
    <property type="entry name" value="aa-tRNA-synth_II/BPL/LPL"/>
</dbReference>
<accession>A0A816FZ27</accession>
<dbReference type="SUPFAM" id="SSF55681">
    <property type="entry name" value="Class II aaRS and biotin synthetases"/>
    <property type="match status" value="1"/>
</dbReference>